<dbReference type="PANTHER" id="PTHR23355:SF9">
    <property type="entry name" value="DIS3-LIKE EXONUCLEASE 2"/>
    <property type="match status" value="1"/>
</dbReference>
<feature type="domain" description="S1 motif" evidence="10">
    <location>
        <begin position="628"/>
        <end position="708"/>
    </location>
</feature>
<dbReference type="InterPro" id="IPR013223">
    <property type="entry name" value="RNase_B_OB_dom"/>
</dbReference>
<comment type="similarity">
    <text evidence="8">Belongs to the RNR ribonuclease family. RNase R subfamily.</text>
</comment>
<dbReference type="Pfam" id="PF17876">
    <property type="entry name" value="CSD2"/>
    <property type="match status" value="1"/>
</dbReference>
<dbReference type="InterPro" id="IPR040476">
    <property type="entry name" value="CSD2"/>
</dbReference>
<dbReference type="NCBIfam" id="TIGR02063">
    <property type="entry name" value="RNase_R"/>
    <property type="match status" value="1"/>
</dbReference>
<keyword evidence="6 8" id="KW-0269">Exonuclease</keyword>
<dbReference type="PANTHER" id="PTHR23355">
    <property type="entry name" value="RIBONUCLEASE"/>
    <property type="match status" value="1"/>
</dbReference>
<dbReference type="PROSITE" id="PS50126">
    <property type="entry name" value="S1"/>
    <property type="match status" value="1"/>
</dbReference>
<dbReference type="SMART" id="SM00955">
    <property type="entry name" value="RNB"/>
    <property type="match status" value="1"/>
</dbReference>
<feature type="compositionally biased region" description="Basic residues" evidence="9">
    <location>
        <begin position="814"/>
        <end position="823"/>
    </location>
</feature>
<feature type="compositionally biased region" description="Basic and acidic residues" evidence="9">
    <location>
        <begin position="858"/>
        <end position="882"/>
    </location>
</feature>
<dbReference type="RefSeq" id="WP_067849005.1">
    <property type="nucleotide sequence ID" value="NZ_JADPKZ010000046.1"/>
</dbReference>
<proteinExistence type="inferred from homology"/>
<dbReference type="InterPro" id="IPR003029">
    <property type="entry name" value="S1_domain"/>
</dbReference>
<dbReference type="SUPFAM" id="SSF50249">
    <property type="entry name" value="Nucleic acid-binding proteins"/>
    <property type="match status" value="3"/>
</dbReference>
<dbReference type="InterPro" id="IPR011805">
    <property type="entry name" value="RNase_R"/>
</dbReference>
<evidence type="ECO:0000256" key="4">
    <source>
        <dbReference type="ARBA" id="ARBA00022722"/>
    </source>
</evidence>
<dbReference type="Pfam" id="PF00773">
    <property type="entry name" value="RNB"/>
    <property type="match status" value="1"/>
</dbReference>
<dbReference type="Proteomes" id="UP000642910">
    <property type="component" value="Unassembled WGS sequence"/>
</dbReference>
<dbReference type="NCBIfam" id="TIGR00358">
    <property type="entry name" value="3_prime_RNase"/>
    <property type="match status" value="1"/>
</dbReference>
<evidence type="ECO:0000256" key="3">
    <source>
        <dbReference type="ARBA" id="ARBA00022490"/>
    </source>
</evidence>
<evidence type="ECO:0000256" key="7">
    <source>
        <dbReference type="ARBA" id="ARBA00022884"/>
    </source>
</evidence>
<dbReference type="Gene3D" id="2.40.50.140">
    <property type="entry name" value="Nucleic acid-binding proteins"/>
    <property type="match status" value="2"/>
</dbReference>
<dbReference type="Pfam" id="PF00575">
    <property type="entry name" value="S1"/>
    <property type="match status" value="1"/>
</dbReference>
<gene>
    <name evidence="8 11" type="primary">rnr</name>
    <name evidence="11" type="ORF">IW967_12100</name>
</gene>
<name>A0ABS0F5L0_9BACL</name>
<dbReference type="InterPro" id="IPR011129">
    <property type="entry name" value="CSD"/>
</dbReference>
<sequence length="903" mass="102434">MWKERLLEYMRSEDYRPSTVQELCERLGVESAADFRTFVRLLNELEDAGDLVRTKNNRYALPEQMNFIAGRLQLKARGYGFVIPENEAEADIYIPQSALNGAMSGDRVLVRLRDERGKGAQAHREGEIVKILERGNDRIVGQIAMYTHHAFVSPLDKRFPEDVFVPRDAVGNAHDGQVVVVEITSYPTATHGPVGRVVEVLGYPDEPGVDILAIVRKYNLPEVFPEDVLANAERIPLEIDPAEIARRKDFRSEIIVTIDGDDAKDLDDAVHVKRLPSGHYELGVHIADVGYYVKENSPLDREAFRRGTSVYLVDRVIPMLPQRLSNNICSLNPQVDRLTMSCVMEIDGQGRIVSHEIVPSVIRTAERMTYNDVRKILEDEDAELRARYAPLVSMFELMRELALILREKRMRRGAIDFDFAEIKVRVNDLGEPTSIEPRPRSIAERIIEEFMLAANETVAEHFHWLGAPFIYRVHDDPDPDKIIHLNLFLHNFGYRVKGTAGGKIHPRALQEVLNEVEGKREARMIAMVMLRSMQQAKYRPECTGHFGLAAEYYTHFTSPIRRYPDLAIHRIIREVLTRGSLSPEREAQLREFVADASRQSSERERIAQDAEREVDQLKMVEYMQEHIDEEFDGVISGVVPFGLFVQLDNGIEGLIHISELSDDYYVLHERQMALIGERTRRVFRIGDPVRVVVIRAAKEDLRIDFGLVEHLREATYVGGEGPGAIVYDEDLTPKERRVTERRRREAASRAGGRRERDDKRHRVRRERSAGASAGVRLSDWDDGEDEASSVPGDMLTGDLPYDAWDEEYPDPRSRKGPQKRGRRAAPESGPAEDGRGIRGGPGATPTRRGGYRTWPAREAGERSGRGGSEGKPRQARAGERSPAKRKKETGKSGGRGSRSKRKR</sequence>
<evidence type="ECO:0000313" key="12">
    <source>
        <dbReference type="Proteomes" id="UP000642910"/>
    </source>
</evidence>
<evidence type="ECO:0000313" key="11">
    <source>
        <dbReference type="EMBL" id="MBF8378596.1"/>
    </source>
</evidence>
<evidence type="ECO:0000256" key="5">
    <source>
        <dbReference type="ARBA" id="ARBA00022801"/>
    </source>
</evidence>
<dbReference type="InterPro" id="IPR022966">
    <property type="entry name" value="RNase_II/R_CS"/>
</dbReference>
<comment type="catalytic activity">
    <reaction evidence="1 8">
        <text>Exonucleolytic cleavage in the 3'- to 5'-direction to yield nucleoside 5'-phosphates.</text>
        <dbReference type="EC" id="3.1.13.1"/>
    </reaction>
</comment>
<dbReference type="InterPro" id="IPR012340">
    <property type="entry name" value="NA-bd_OB-fold"/>
</dbReference>
<evidence type="ECO:0000256" key="9">
    <source>
        <dbReference type="SAM" id="MobiDB-lite"/>
    </source>
</evidence>
<evidence type="ECO:0000259" key="10">
    <source>
        <dbReference type="PROSITE" id="PS50126"/>
    </source>
</evidence>
<keyword evidence="7 8" id="KW-0694">RNA-binding</keyword>
<comment type="subcellular location">
    <subcellularLocation>
        <location evidence="2 8">Cytoplasm</location>
    </subcellularLocation>
</comment>
<keyword evidence="3 8" id="KW-0963">Cytoplasm</keyword>
<keyword evidence="4 8" id="KW-0540">Nuclease</keyword>
<dbReference type="SMART" id="SM00316">
    <property type="entry name" value="S1"/>
    <property type="match status" value="1"/>
</dbReference>
<feature type="region of interest" description="Disordered" evidence="9">
    <location>
        <begin position="737"/>
        <end position="903"/>
    </location>
</feature>
<feature type="compositionally biased region" description="Low complexity" evidence="9">
    <location>
        <begin position="843"/>
        <end position="857"/>
    </location>
</feature>
<dbReference type="CDD" id="cd04471">
    <property type="entry name" value="S1_RNase_R"/>
    <property type="match status" value="1"/>
</dbReference>
<dbReference type="InterPro" id="IPR004476">
    <property type="entry name" value="RNase_II/RNase_R"/>
</dbReference>
<dbReference type="InterPro" id="IPR001900">
    <property type="entry name" value="RNase_II/R"/>
</dbReference>
<keyword evidence="5 8" id="KW-0378">Hydrolase</keyword>
<evidence type="ECO:0000256" key="6">
    <source>
        <dbReference type="ARBA" id="ARBA00022839"/>
    </source>
</evidence>
<feature type="compositionally biased region" description="Basic and acidic residues" evidence="9">
    <location>
        <begin position="737"/>
        <end position="760"/>
    </location>
</feature>
<evidence type="ECO:0000256" key="2">
    <source>
        <dbReference type="ARBA" id="ARBA00004496"/>
    </source>
</evidence>
<protein>
    <recommendedName>
        <fullName evidence="8">Ribonuclease R</fullName>
        <shortName evidence="8">RNase R</shortName>
        <ecNumber evidence="8">3.1.13.1</ecNumber>
    </recommendedName>
</protein>
<dbReference type="PROSITE" id="PS01175">
    <property type="entry name" value="RIBONUCLEASE_II"/>
    <property type="match status" value="1"/>
</dbReference>
<keyword evidence="12" id="KW-1185">Reference proteome</keyword>
<dbReference type="InterPro" id="IPR050180">
    <property type="entry name" value="RNR_Ribonuclease"/>
</dbReference>
<comment type="function">
    <text evidence="8">3'-5' exoribonuclease that releases 5'-nucleoside monophosphates and is involved in maturation of structured RNAs.</text>
</comment>
<evidence type="ECO:0000256" key="8">
    <source>
        <dbReference type="HAMAP-Rule" id="MF_01895"/>
    </source>
</evidence>
<dbReference type="SMART" id="SM00357">
    <property type="entry name" value="CSP"/>
    <property type="match status" value="2"/>
</dbReference>
<dbReference type="Pfam" id="PF08206">
    <property type="entry name" value="OB_RNB"/>
    <property type="match status" value="1"/>
</dbReference>
<comment type="caution">
    <text evidence="11">The sequence shown here is derived from an EMBL/GenBank/DDBJ whole genome shotgun (WGS) entry which is preliminary data.</text>
</comment>
<evidence type="ECO:0000256" key="1">
    <source>
        <dbReference type="ARBA" id="ARBA00001849"/>
    </source>
</evidence>
<reference evidence="11 12" key="1">
    <citation type="submission" date="2020-11" db="EMBL/GenBank/DDBJ databases">
        <title>Genomic insight of Alicyclobacillus mali FL 18 reveals a new arsenic-resistant strain, with potential in environmental biotechnology.</title>
        <authorList>
            <person name="Fiorentino G."/>
            <person name="Gallo G."/>
            <person name="Aulitto M."/>
        </authorList>
    </citation>
    <scope>NUCLEOTIDE SEQUENCE [LARGE SCALE GENOMIC DNA]</scope>
    <source>
        <strain evidence="11 12">FL 18</strain>
    </source>
</reference>
<organism evidence="11 12">
    <name type="scientific">Alicyclobacillus mali</name>
    <name type="common">ex Roth et al. 2021</name>
    <dbReference type="NCBI Taxonomy" id="1123961"/>
    <lineage>
        <taxon>Bacteria</taxon>
        <taxon>Bacillati</taxon>
        <taxon>Bacillota</taxon>
        <taxon>Bacilli</taxon>
        <taxon>Bacillales</taxon>
        <taxon>Alicyclobacillaceae</taxon>
        <taxon>Alicyclobacillus</taxon>
    </lineage>
</organism>
<dbReference type="EMBL" id="JADPKZ010000046">
    <property type="protein sequence ID" value="MBF8378596.1"/>
    <property type="molecule type" value="Genomic_DNA"/>
</dbReference>
<dbReference type="EC" id="3.1.13.1" evidence="8"/>
<accession>A0ABS0F5L0</accession>
<dbReference type="HAMAP" id="MF_01895">
    <property type="entry name" value="RNase_R"/>
    <property type="match status" value="1"/>
</dbReference>